<sequence>MRGNYAVLITGLLIICCLGQFSEARGRAGGSRGGSSYRSSSYRSSSYRSSSYRSSGYSGAGASRTVPSARYARVYRGYTGYYAYYYGMYFAYARSSVYMNRRAPCGEVEVCANYEANENGTTLGVFTCPFDFEPDEFTACCGDSYAEYCCKKGLSGHYSAIGCCLNAKQKSNSGRVGHTSNVSTTNVPMQQHQPRLPLPPRRNYTSSGSNPPPPYAYAMTGYSNGATEPLPPPYVLQPLQPYDQSKAFPENQPVRPTPQVAR</sequence>
<evidence type="ECO:0000256" key="1">
    <source>
        <dbReference type="SAM" id="MobiDB-lite"/>
    </source>
</evidence>
<dbReference type="AlphaFoldDB" id="R7TMN3"/>
<keyword evidence="2" id="KW-0732">Signal</keyword>
<dbReference type="STRING" id="283909.R7TMN3"/>
<name>R7TMN3_CAPTE</name>
<evidence type="ECO:0000256" key="2">
    <source>
        <dbReference type="SAM" id="SignalP"/>
    </source>
</evidence>
<feature type="compositionally biased region" description="Low complexity" evidence="1">
    <location>
        <begin position="34"/>
        <end position="63"/>
    </location>
</feature>
<protein>
    <submittedName>
        <fullName evidence="3 4">Uncharacterized protein</fullName>
    </submittedName>
</protein>
<reference evidence="4" key="3">
    <citation type="submission" date="2015-06" db="UniProtKB">
        <authorList>
            <consortium name="EnsemblMetazoa"/>
        </authorList>
    </citation>
    <scope>IDENTIFICATION</scope>
</reference>
<feature type="chain" id="PRO_5008787156" evidence="2">
    <location>
        <begin position="25"/>
        <end position="262"/>
    </location>
</feature>
<reference evidence="5" key="1">
    <citation type="submission" date="2012-12" db="EMBL/GenBank/DDBJ databases">
        <authorList>
            <person name="Hellsten U."/>
            <person name="Grimwood J."/>
            <person name="Chapman J.A."/>
            <person name="Shapiro H."/>
            <person name="Aerts A."/>
            <person name="Otillar R.P."/>
            <person name="Terry A.Y."/>
            <person name="Boore J.L."/>
            <person name="Simakov O."/>
            <person name="Marletaz F."/>
            <person name="Cho S.-J."/>
            <person name="Edsinger-Gonzales E."/>
            <person name="Havlak P."/>
            <person name="Kuo D.-H."/>
            <person name="Larsson T."/>
            <person name="Lv J."/>
            <person name="Arendt D."/>
            <person name="Savage R."/>
            <person name="Osoegawa K."/>
            <person name="de Jong P."/>
            <person name="Lindberg D.R."/>
            <person name="Seaver E.C."/>
            <person name="Weisblat D.A."/>
            <person name="Putnam N.H."/>
            <person name="Grigoriev I.V."/>
            <person name="Rokhsar D.S."/>
        </authorList>
    </citation>
    <scope>NUCLEOTIDE SEQUENCE</scope>
    <source>
        <strain evidence="5">I ESC-2004</strain>
    </source>
</reference>
<feature type="compositionally biased region" description="Polar residues" evidence="1">
    <location>
        <begin position="170"/>
        <end position="193"/>
    </location>
</feature>
<evidence type="ECO:0000313" key="3">
    <source>
        <dbReference type="EMBL" id="ELT92796.1"/>
    </source>
</evidence>
<dbReference type="HOGENOM" id="CLU_1062633_0_0_1"/>
<dbReference type="Proteomes" id="UP000014760">
    <property type="component" value="Unassembled WGS sequence"/>
</dbReference>
<organism evidence="3">
    <name type="scientific">Capitella teleta</name>
    <name type="common">Polychaete worm</name>
    <dbReference type="NCBI Taxonomy" id="283909"/>
    <lineage>
        <taxon>Eukaryota</taxon>
        <taxon>Metazoa</taxon>
        <taxon>Spiralia</taxon>
        <taxon>Lophotrochozoa</taxon>
        <taxon>Annelida</taxon>
        <taxon>Polychaeta</taxon>
        <taxon>Sedentaria</taxon>
        <taxon>Scolecida</taxon>
        <taxon>Capitellidae</taxon>
        <taxon>Capitella</taxon>
    </lineage>
</organism>
<feature type="region of interest" description="Disordered" evidence="1">
    <location>
        <begin position="170"/>
        <end position="262"/>
    </location>
</feature>
<reference evidence="3 5" key="2">
    <citation type="journal article" date="2013" name="Nature">
        <title>Insights into bilaterian evolution from three spiralian genomes.</title>
        <authorList>
            <person name="Simakov O."/>
            <person name="Marletaz F."/>
            <person name="Cho S.J."/>
            <person name="Edsinger-Gonzales E."/>
            <person name="Havlak P."/>
            <person name="Hellsten U."/>
            <person name="Kuo D.H."/>
            <person name="Larsson T."/>
            <person name="Lv J."/>
            <person name="Arendt D."/>
            <person name="Savage R."/>
            <person name="Osoegawa K."/>
            <person name="de Jong P."/>
            <person name="Grimwood J."/>
            <person name="Chapman J.A."/>
            <person name="Shapiro H."/>
            <person name="Aerts A."/>
            <person name="Otillar R.P."/>
            <person name="Terry A.Y."/>
            <person name="Boore J.L."/>
            <person name="Grigoriev I.V."/>
            <person name="Lindberg D.R."/>
            <person name="Seaver E.C."/>
            <person name="Weisblat D.A."/>
            <person name="Putnam N.H."/>
            <person name="Rokhsar D.S."/>
        </authorList>
    </citation>
    <scope>NUCLEOTIDE SEQUENCE</scope>
    <source>
        <strain evidence="3 5">I ESC-2004</strain>
    </source>
</reference>
<feature type="signal peptide" evidence="2">
    <location>
        <begin position="1"/>
        <end position="24"/>
    </location>
</feature>
<dbReference type="EMBL" id="KB310004">
    <property type="protein sequence ID" value="ELT92796.1"/>
    <property type="molecule type" value="Genomic_DNA"/>
</dbReference>
<evidence type="ECO:0000313" key="5">
    <source>
        <dbReference type="Proteomes" id="UP000014760"/>
    </source>
</evidence>
<accession>R7TMN3</accession>
<gene>
    <name evidence="3" type="ORF">CAPTEDRAFT_214399</name>
</gene>
<proteinExistence type="predicted"/>
<feature type="region of interest" description="Disordered" evidence="1">
    <location>
        <begin position="26"/>
        <end position="63"/>
    </location>
</feature>
<evidence type="ECO:0000313" key="4">
    <source>
        <dbReference type="EnsemblMetazoa" id="CapteP214399"/>
    </source>
</evidence>
<dbReference type="EnsemblMetazoa" id="CapteT214399">
    <property type="protein sequence ID" value="CapteP214399"/>
    <property type="gene ID" value="CapteG214399"/>
</dbReference>
<dbReference type="EMBL" id="AMQN01002771">
    <property type="status" value="NOT_ANNOTATED_CDS"/>
    <property type="molecule type" value="Genomic_DNA"/>
</dbReference>
<keyword evidence="5" id="KW-1185">Reference proteome</keyword>
<dbReference type="OrthoDB" id="6288356at2759"/>